<feature type="compositionally biased region" description="Basic residues" evidence="1">
    <location>
        <begin position="409"/>
        <end position="422"/>
    </location>
</feature>
<dbReference type="PANTHER" id="PTHR35559">
    <property type="entry name" value="CHITIN-BINDING TYPE-4 DOMAIN-CONTAINING PROTEIN"/>
    <property type="match status" value="1"/>
</dbReference>
<dbReference type="VEuPathDB" id="FungiDB:TAPDE_002066"/>
<dbReference type="InterPro" id="IPR055915">
    <property type="entry name" value="DUF7492"/>
</dbReference>
<reference evidence="4 5" key="1">
    <citation type="journal article" date="2013" name="MBio">
        <title>Genome sequencing of the plant pathogen Taphrina deformans, the causal agent of peach leaf curl.</title>
        <authorList>
            <person name="Cisse O.H."/>
            <person name="Almeida J.M.G.C.F."/>
            <person name="Fonseca A."/>
            <person name="Kumar A.A."/>
            <person name="Salojaervi J."/>
            <person name="Overmyer K."/>
            <person name="Hauser P.M."/>
            <person name="Pagni M."/>
        </authorList>
    </citation>
    <scope>NUCLEOTIDE SEQUENCE [LARGE SCALE GENOMIC DNA]</scope>
    <source>
        <strain evidence="5">PYCC 5710 / ATCC 11124 / CBS 356.35 / IMI 108563 / JCM 9778 / NBRC 8474</strain>
    </source>
</reference>
<gene>
    <name evidence="4" type="ORF">TAPDE_002066</name>
</gene>
<sequence length="422" mass="44939">MNLWQIACLVQVVVAHSWIDNIYVSSQPGVLGYPRNYAGHNADLSITQYKVLVNDPSTAACGPSQQSATYSAEYPMLVLPAGSEITATYLENGHVTKDKLPPDSLPHPGNYSWFLSSVDGSLKTFADLNDQTRISGPSPFDDGRCAVDASGIQGRPGPIDCLSRITIPASLAAGRYQLTWWWSFTKLSAIDASYAEYYTTCLDIQVTSSSTTNAVAAVPKLDAASVLTPKYSNTSFSAPSATIKALARPVQEQDVVVLSSAEKVVTSTFTYNHPTIVAPTTTPPSDSSVKNSLPTVAPVAVSTYSQGQVVQSMLVDPTDGSLSPLVLVADAHGQLQELPVSPTTQTSPVTAAASAFAATSVVADHVTIYVPTYITVDPPNCPAPPRATVDANSGTVVKRHARGGAVHERRQHHHYHHHQHHA</sequence>
<organism evidence="4 5">
    <name type="scientific">Taphrina deformans (strain PYCC 5710 / ATCC 11124 / CBS 356.35 / IMI 108563 / JCM 9778 / NBRC 8474)</name>
    <name type="common">Peach leaf curl fungus</name>
    <name type="synonym">Lalaria deformans</name>
    <dbReference type="NCBI Taxonomy" id="1097556"/>
    <lineage>
        <taxon>Eukaryota</taxon>
        <taxon>Fungi</taxon>
        <taxon>Dikarya</taxon>
        <taxon>Ascomycota</taxon>
        <taxon>Taphrinomycotina</taxon>
        <taxon>Taphrinomycetes</taxon>
        <taxon>Taphrinales</taxon>
        <taxon>Taphrinaceae</taxon>
        <taxon>Taphrina</taxon>
    </lineage>
</organism>
<dbReference type="EMBL" id="CAHR02000071">
    <property type="protein sequence ID" value="CCG82125.1"/>
    <property type="molecule type" value="Genomic_DNA"/>
</dbReference>
<dbReference type="Pfam" id="PF24320">
    <property type="entry name" value="DUF7492"/>
    <property type="match status" value="1"/>
</dbReference>
<feature type="signal peptide" evidence="2">
    <location>
        <begin position="1"/>
        <end position="15"/>
    </location>
</feature>
<feature type="domain" description="DUF7492" evidence="3">
    <location>
        <begin position="14"/>
        <end position="216"/>
    </location>
</feature>
<keyword evidence="2" id="KW-0732">Signal</keyword>
<evidence type="ECO:0000259" key="3">
    <source>
        <dbReference type="Pfam" id="PF24320"/>
    </source>
</evidence>
<keyword evidence="5" id="KW-1185">Reference proteome</keyword>
<evidence type="ECO:0000313" key="4">
    <source>
        <dbReference type="EMBL" id="CCG82125.1"/>
    </source>
</evidence>
<evidence type="ECO:0000256" key="1">
    <source>
        <dbReference type="SAM" id="MobiDB-lite"/>
    </source>
</evidence>
<dbReference type="AlphaFoldDB" id="R4X9M5"/>
<dbReference type="OrthoDB" id="64281at2759"/>
<feature type="chain" id="PRO_5012045398" description="DUF7492 domain-containing protein" evidence="2">
    <location>
        <begin position="16"/>
        <end position="422"/>
    </location>
</feature>
<dbReference type="Gene3D" id="2.70.50.70">
    <property type="match status" value="1"/>
</dbReference>
<dbReference type="Proteomes" id="UP000013776">
    <property type="component" value="Unassembled WGS sequence"/>
</dbReference>
<accession>R4X9M5</accession>
<dbReference type="PANTHER" id="PTHR35559:SF1">
    <property type="entry name" value="CHITIN-BINDING TYPE-4 DOMAIN-CONTAINING PROTEIN"/>
    <property type="match status" value="1"/>
</dbReference>
<evidence type="ECO:0000256" key="2">
    <source>
        <dbReference type="SAM" id="SignalP"/>
    </source>
</evidence>
<evidence type="ECO:0000313" key="5">
    <source>
        <dbReference type="Proteomes" id="UP000013776"/>
    </source>
</evidence>
<proteinExistence type="predicted"/>
<name>R4X9M5_TAPDE</name>
<feature type="region of interest" description="Disordered" evidence="1">
    <location>
        <begin position="401"/>
        <end position="422"/>
    </location>
</feature>
<protein>
    <recommendedName>
        <fullName evidence="3">DUF7492 domain-containing protein</fullName>
    </recommendedName>
</protein>
<comment type="caution">
    <text evidence="4">The sequence shown here is derived from an EMBL/GenBank/DDBJ whole genome shotgun (WGS) entry which is preliminary data.</text>
</comment>
<dbReference type="eggNOG" id="ENOG502RNYJ">
    <property type="taxonomic scope" value="Eukaryota"/>
</dbReference>